<feature type="transmembrane region" description="Helical" evidence="1">
    <location>
        <begin position="140"/>
        <end position="157"/>
    </location>
</feature>
<feature type="transmembrane region" description="Helical" evidence="1">
    <location>
        <begin position="191"/>
        <end position="209"/>
    </location>
</feature>
<keyword evidence="1" id="KW-0472">Membrane</keyword>
<feature type="transmembrane region" description="Helical" evidence="1">
    <location>
        <begin position="6"/>
        <end position="23"/>
    </location>
</feature>
<evidence type="ECO:0000313" key="2">
    <source>
        <dbReference type="EMBL" id="GAA0744518.1"/>
    </source>
</evidence>
<evidence type="ECO:0000256" key="1">
    <source>
        <dbReference type="SAM" id="Phobius"/>
    </source>
</evidence>
<gene>
    <name evidence="2" type="ORF">GCM10008906_29520</name>
</gene>
<feature type="transmembrane region" description="Helical" evidence="1">
    <location>
        <begin position="164"/>
        <end position="185"/>
    </location>
</feature>
<protein>
    <recommendedName>
        <fullName evidence="4">Histidine kinase N-terminal 7TM region domain-containing protein</fullName>
    </recommendedName>
</protein>
<dbReference type="EMBL" id="BAAACG010000013">
    <property type="protein sequence ID" value="GAA0744518.1"/>
    <property type="molecule type" value="Genomic_DNA"/>
</dbReference>
<feature type="transmembrane region" description="Helical" evidence="1">
    <location>
        <begin position="100"/>
        <end position="120"/>
    </location>
</feature>
<evidence type="ECO:0000313" key="3">
    <source>
        <dbReference type="Proteomes" id="UP001501510"/>
    </source>
</evidence>
<keyword evidence="1" id="KW-1133">Transmembrane helix</keyword>
<comment type="caution">
    <text evidence="2">The sequence shown here is derived from an EMBL/GenBank/DDBJ whole genome shotgun (WGS) entry which is preliminary data.</text>
</comment>
<feature type="transmembrane region" description="Helical" evidence="1">
    <location>
        <begin position="35"/>
        <end position="55"/>
    </location>
</feature>
<proteinExistence type="predicted"/>
<dbReference type="Proteomes" id="UP001501510">
    <property type="component" value="Unassembled WGS sequence"/>
</dbReference>
<accession>A0ABN1JQE6</accession>
<organism evidence="2 3">
    <name type="scientific">Clostridium oceanicum</name>
    <dbReference type="NCBI Taxonomy" id="1543"/>
    <lineage>
        <taxon>Bacteria</taxon>
        <taxon>Bacillati</taxon>
        <taxon>Bacillota</taxon>
        <taxon>Clostridia</taxon>
        <taxon>Eubacteriales</taxon>
        <taxon>Clostridiaceae</taxon>
        <taxon>Clostridium</taxon>
    </lineage>
</organism>
<evidence type="ECO:0008006" key="4">
    <source>
        <dbReference type="Google" id="ProtNLM"/>
    </source>
</evidence>
<keyword evidence="1" id="KW-0812">Transmembrane</keyword>
<sequence>MFDIFAIIFCLLLIFLLLIKGLIKTLYCPKKIKAILLFVFLTLILRYVSISFLMFSTNIKNLYLLKYFYFMNSISIPIAGLICIYISVRNNKLNLSYTYFVMLVLTVLYLVITVKYPTLINVYNNKLYTMNLCTPIDIDIYYILLNLLFLVVSFRILKRNLVNFNVISMVIISSIVGIIQSILNIGDYSIIPYNMICDLFWVYTTYYYLKKVEKH</sequence>
<reference evidence="2 3" key="1">
    <citation type="journal article" date="2019" name="Int. J. Syst. Evol. Microbiol.">
        <title>The Global Catalogue of Microorganisms (GCM) 10K type strain sequencing project: providing services to taxonomists for standard genome sequencing and annotation.</title>
        <authorList>
            <consortium name="The Broad Institute Genomics Platform"/>
            <consortium name="The Broad Institute Genome Sequencing Center for Infectious Disease"/>
            <person name="Wu L."/>
            <person name="Ma J."/>
        </authorList>
    </citation>
    <scope>NUCLEOTIDE SEQUENCE [LARGE SCALE GENOMIC DNA]</scope>
    <source>
        <strain evidence="2 3">JCM 1407</strain>
    </source>
</reference>
<keyword evidence="3" id="KW-1185">Reference proteome</keyword>
<feature type="transmembrane region" description="Helical" evidence="1">
    <location>
        <begin position="67"/>
        <end position="88"/>
    </location>
</feature>
<dbReference type="RefSeq" id="WP_343762720.1">
    <property type="nucleotide sequence ID" value="NZ_BAAACG010000013.1"/>
</dbReference>
<name>A0ABN1JQE6_9CLOT</name>